<gene>
    <name evidence="3" type="ORF">ABLV49_22515</name>
</gene>
<dbReference type="GO" id="GO:0050660">
    <property type="term" value="F:flavin adenine dinucleotide binding"/>
    <property type="evidence" value="ECO:0007669"/>
    <property type="project" value="InterPro"/>
</dbReference>
<organism evidence="3">
    <name type="scientific">Polaromonas hydrogenivorans</name>
    <dbReference type="NCBI Taxonomy" id="335476"/>
    <lineage>
        <taxon>Bacteria</taxon>
        <taxon>Pseudomonadati</taxon>
        <taxon>Pseudomonadota</taxon>
        <taxon>Betaproteobacteria</taxon>
        <taxon>Burkholderiales</taxon>
        <taxon>Comamonadaceae</taxon>
        <taxon>Polaromonas</taxon>
    </lineage>
</organism>
<dbReference type="Pfam" id="PF08028">
    <property type="entry name" value="Acyl-CoA_dh_2"/>
    <property type="match status" value="1"/>
</dbReference>
<dbReference type="PIRSF" id="PIRSF016578">
    <property type="entry name" value="HsaA"/>
    <property type="match status" value="1"/>
</dbReference>
<dbReference type="SUPFAM" id="SSF56645">
    <property type="entry name" value="Acyl-CoA dehydrogenase NM domain-like"/>
    <property type="match status" value="1"/>
</dbReference>
<feature type="domain" description="Acyl-CoA dehydrogenase C-terminal" evidence="2">
    <location>
        <begin position="242"/>
        <end position="370"/>
    </location>
</feature>
<dbReference type="InterPro" id="IPR013107">
    <property type="entry name" value="Acyl-CoA_DH_C"/>
</dbReference>
<proteinExistence type="predicted"/>
<keyword evidence="3" id="KW-0614">Plasmid</keyword>
<dbReference type="InterPro" id="IPR036250">
    <property type="entry name" value="AcylCo_DH-like_C"/>
</dbReference>
<dbReference type="RefSeq" id="WP_349282114.1">
    <property type="nucleotide sequence ID" value="NZ_CBCSCU010000025.1"/>
</dbReference>
<dbReference type="InterPro" id="IPR037069">
    <property type="entry name" value="AcylCoA_DH/ox_N_sf"/>
</dbReference>
<accession>A0AAU7LXZ4</accession>
<geneLocation type="plasmid" evidence="3">
    <name>p1</name>
</geneLocation>
<dbReference type="Gene3D" id="2.40.110.10">
    <property type="entry name" value="Butyryl-CoA Dehydrogenase, subunit A, domain 2"/>
    <property type="match status" value="1"/>
</dbReference>
<dbReference type="InterPro" id="IPR009100">
    <property type="entry name" value="AcylCoA_DH/oxidase_NM_dom_sf"/>
</dbReference>
<dbReference type="AlphaFoldDB" id="A0AAU7LXZ4"/>
<sequence length="403" mass="44280">MSAILKQTISTNVPSAQELVDRAHAMIPMLKERADSVEKNRVVSGETISAFVDAGFFKILQPKRWGGWAMSPEIFWRVLMELGRGCSSSAWNMMILGVHQWEFGHLPEQAGDDVWGEDNTTIVASAYAPAGSVTKVDGGYLLNGKWPTSSGTDHGQWAFIGGFLKNDDGVPYDRYSFLVSRSDYEIVDDWYVFGLAGTGSKSLMIKNAFVPEHRAHSMVEYSMSDRGDMYLWPFSTIFFGSVSAVICGFGQAAIDIYSEQMKARTVTGTNIGVAVSPYVRDRLGNAVVRVSSARARLLQMMAETTPQVMQRQLISMDDRVRHLCEIAHVGRNVEEAVLLLYKATGARGIFLNNPMQRVLRDVLAAANHITQNADDTAGVLGGYMLGAGVPPLMFSPMNQADQA</sequence>
<evidence type="ECO:0000259" key="2">
    <source>
        <dbReference type="Pfam" id="PF08028"/>
    </source>
</evidence>
<evidence type="ECO:0000313" key="3">
    <source>
        <dbReference type="EMBL" id="XBP72495.1"/>
    </source>
</evidence>
<dbReference type="Gene3D" id="1.20.140.10">
    <property type="entry name" value="Butyryl-CoA Dehydrogenase, subunit A, domain 3"/>
    <property type="match status" value="1"/>
</dbReference>
<dbReference type="EMBL" id="CP157676">
    <property type="protein sequence ID" value="XBP72495.1"/>
    <property type="molecule type" value="Genomic_DNA"/>
</dbReference>
<dbReference type="GO" id="GO:0016627">
    <property type="term" value="F:oxidoreductase activity, acting on the CH-CH group of donors"/>
    <property type="evidence" value="ECO:0007669"/>
    <property type="project" value="InterPro"/>
</dbReference>
<keyword evidence="1" id="KW-0560">Oxidoreductase</keyword>
<reference evidence="3" key="1">
    <citation type="submission" date="2024-05" db="EMBL/GenBank/DDBJ databases">
        <authorList>
            <person name="Bunk B."/>
            <person name="Swiderski J."/>
            <person name="Sproer C."/>
            <person name="Thiel V."/>
        </authorList>
    </citation>
    <scope>NUCLEOTIDE SEQUENCE</scope>
    <source>
        <strain evidence="3">DSM 17735</strain>
        <plasmid evidence="3">p1</plasmid>
    </source>
</reference>
<name>A0AAU7LXZ4_9BURK</name>
<evidence type="ECO:0000256" key="1">
    <source>
        <dbReference type="ARBA" id="ARBA00023002"/>
    </source>
</evidence>
<protein>
    <submittedName>
        <fullName evidence="3">Acyl-CoA dehydrogenase</fullName>
    </submittedName>
</protein>
<dbReference type="InterPro" id="IPR046373">
    <property type="entry name" value="Acyl-CoA_Oxase/DH_mid-dom_sf"/>
</dbReference>
<dbReference type="Gene3D" id="1.10.540.10">
    <property type="entry name" value="Acyl-CoA dehydrogenase/oxidase, N-terminal domain"/>
    <property type="match status" value="1"/>
</dbReference>
<dbReference type="SUPFAM" id="SSF47203">
    <property type="entry name" value="Acyl-CoA dehydrogenase C-terminal domain-like"/>
    <property type="match status" value="1"/>
</dbReference>